<accession>A0A368WAP0</accession>
<dbReference type="Proteomes" id="UP000252415">
    <property type="component" value="Unassembled WGS sequence"/>
</dbReference>
<dbReference type="Pfam" id="PF13472">
    <property type="entry name" value="Lipase_GDSL_2"/>
    <property type="match status" value="1"/>
</dbReference>
<dbReference type="InterPro" id="IPR036514">
    <property type="entry name" value="SGNH_hydro_sf"/>
</dbReference>
<dbReference type="InterPro" id="IPR013830">
    <property type="entry name" value="SGNH_hydro"/>
</dbReference>
<feature type="domain" description="SGNH hydrolase-type esterase" evidence="1">
    <location>
        <begin position="48"/>
        <end position="231"/>
    </location>
</feature>
<gene>
    <name evidence="2" type="ORF">DFP97_101120</name>
</gene>
<dbReference type="Gene3D" id="3.40.50.1110">
    <property type="entry name" value="SGNH hydrolase"/>
    <property type="match status" value="1"/>
</dbReference>
<evidence type="ECO:0000259" key="1">
    <source>
        <dbReference type="Pfam" id="PF13472"/>
    </source>
</evidence>
<dbReference type="PANTHER" id="PTHR30383:SF5">
    <property type="entry name" value="SGNH HYDROLASE-TYPE ESTERASE DOMAIN-CONTAINING PROTEIN"/>
    <property type="match status" value="1"/>
</dbReference>
<reference evidence="2 3" key="1">
    <citation type="submission" date="2018-07" db="EMBL/GenBank/DDBJ databases">
        <title>Genomic Encyclopedia of Type Strains, Phase III (KMG-III): the genomes of soil and plant-associated and newly described type strains.</title>
        <authorList>
            <person name="Whitman W."/>
        </authorList>
    </citation>
    <scope>NUCLEOTIDE SEQUENCE [LARGE SCALE GENOMIC DNA]</scope>
    <source>
        <strain evidence="2 3">CECT 7506</strain>
    </source>
</reference>
<comment type="caution">
    <text evidence="2">The sequence shown here is derived from an EMBL/GenBank/DDBJ whole genome shotgun (WGS) entry which is preliminary data.</text>
</comment>
<dbReference type="RefSeq" id="WP_245975777.1">
    <property type="nucleotide sequence ID" value="NZ_QPJD01000001.1"/>
</dbReference>
<keyword evidence="3" id="KW-1185">Reference proteome</keyword>
<organism evidence="2 3">
    <name type="scientific">Paenibacillus prosopidis</name>
    <dbReference type="NCBI Taxonomy" id="630520"/>
    <lineage>
        <taxon>Bacteria</taxon>
        <taxon>Bacillati</taxon>
        <taxon>Bacillota</taxon>
        <taxon>Bacilli</taxon>
        <taxon>Bacillales</taxon>
        <taxon>Paenibacillaceae</taxon>
        <taxon>Paenibacillus</taxon>
    </lineage>
</organism>
<dbReference type="AlphaFoldDB" id="A0A368WAP0"/>
<protein>
    <submittedName>
        <fullName evidence="2">Lysophospholipase L1-like esterase</fullName>
    </submittedName>
</protein>
<dbReference type="EMBL" id="QPJD01000001">
    <property type="protein sequence ID" value="RCW51778.1"/>
    <property type="molecule type" value="Genomic_DNA"/>
</dbReference>
<dbReference type="InterPro" id="IPR051532">
    <property type="entry name" value="Ester_Hydrolysis_Enzymes"/>
</dbReference>
<dbReference type="GO" id="GO:0004622">
    <property type="term" value="F:phosphatidylcholine lysophospholipase activity"/>
    <property type="evidence" value="ECO:0007669"/>
    <property type="project" value="TreeGrafter"/>
</dbReference>
<sequence length="248" mass="28187">MLPTIQRVPIVKPGTFSFIAAADRLRSVYDGYNEQLLSHPIAVDFDFIGESITQYWDLQVYFRSAGKFIINRGISGDVTYTMLRRFPADVIQLKPKYVHILGGTNNTWRLDAVEMNQRRTPEQIYNEILRDMTMMVQLSKQNGIMPIVGSSLPSGRNIPCFHFEPIIYCPNCSTDIRNELLAANNNALKRMAEHEKAIYIDYHTYLVGPDGKTLRPELADDSLHPNVLGYNIMAEVLRNSLSAYGIVI</sequence>
<evidence type="ECO:0000313" key="3">
    <source>
        <dbReference type="Proteomes" id="UP000252415"/>
    </source>
</evidence>
<name>A0A368WAP0_9BACL</name>
<proteinExistence type="predicted"/>
<dbReference type="PANTHER" id="PTHR30383">
    <property type="entry name" value="THIOESTERASE 1/PROTEASE 1/LYSOPHOSPHOLIPASE L1"/>
    <property type="match status" value="1"/>
</dbReference>
<evidence type="ECO:0000313" key="2">
    <source>
        <dbReference type="EMBL" id="RCW51778.1"/>
    </source>
</evidence>
<dbReference type="SUPFAM" id="SSF52266">
    <property type="entry name" value="SGNH hydrolase"/>
    <property type="match status" value="1"/>
</dbReference>